<keyword evidence="3" id="KW-1185">Reference proteome</keyword>
<gene>
    <name evidence="2" type="ORF">L6773_04955</name>
</gene>
<dbReference type="EMBL" id="JAKLWS010000004">
    <property type="protein sequence ID" value="MCG2587901.1"/>
    <property type="molecule type" value="Genomic_DNA"/>
</dbReference>
<dbReference type="Proteomes" id="UP001165366">
    <property type="component" value="Unassembled WGS sequence"/>
</dbReference>
<accession>A0ABS9KAN9</accession>
<evidence type="ECO:0000313" key="3">
    <source>
        <dbReference type="Proteomes" id="UP001165366"/>
    </source>
</evidence>
<dbReference type="PANTHER" id="PTHR15032">
    <property type="entry name" value="N-ACYL-PHOSPHATIDYLETHANOLAMINE-HYDROLYZING PHOSPHOLIPASE D"/>
    <property type="match status" value="1"/>
</dbReference>
<name>A0ABS9KAN9_9BACT</name>
<dbReference type="SUPFAM" id="SSF56281">
    <property type="entry name" value="Metallo-hydrolase/oxidoreductase"/>
    <property type="match status" value="1"/>
</dbReference>
<protein>
    <submittedName>
        <fullName evidence="2">MBL fold metallo-hydrolase</fullName>
    </submittedName>
</protein>
<dbReference type="PANTHER" id="PTHR15032:SF36">
    <property type="entry name" value="METALLO-BETA-LACTAMASE DOMAIN-CONTAINING PROTEIN"/>
    <property type="match status" value="1"/>
</dbReference>
<evidence type="ECO:0000313" key="2">
    <source>
        <dbReference type="EMBL" id="MCG2587901.1"/>
    </source>
</evidence>
<organism evidence="2 3">
    <name type="scientific">Rhodohalobacter sulfatireducens</name>
    <dbReference type="NCBI Taxonomy" id="2911366"/>
    <lineage>
        <taxon>Bacteria</taxon>
        <taxon>Pseudomonadati</taxon>
        <taxon>Balneolota</taxon>
        <taxon>Balneolia</taxon>
        <taxon>Balneolales</taxon>
        <taxon>Balneolaceae</taxon>
        <taxon>Rhodohalobacter</taxon>
    </lineage>
</organism>
<reference evidence="2" key="2">
    <citation type="submission" date="2024-05" db="EMBL/GenBank/DDBJ databases">
        <title>Rhodohalobacter halophilus gen. nov., sp. nov., a moderately halophilic member of the family Balneolaceae.</title>
        <authorList>
            <person name="Xia J."/>
        </authorList>
    </citation>
    <scope>NUCLEOTIDE SEQUENCE</scope>
    <source>
        <strain evidence="2">WB101</strain>
    </source>
</reference>
<dbReference type="RefSeq" id="WP_237852744.1">
    <property type="nucleotide sequence ID" value="NZ_JAKLWS010000004.1"/>
</dbReference>
<comment type="caution">
    <text evidence="2">The sequence shown here is derived from an EMBL/GenBank/DDBJ whole genome shotgun (WGS) entry which is preliminary data.</text>
</comment>
<reference evidence="2" key="1">
    <citation type="submission" date="2022-01" db="EMBL/GenBank/DDBJ databases">
        <authorList>
            <person name="Wang Y."/>
        </authorList>
    </citation>
    <scope>NUCLEOTIDE SEQUENCE</scope>
    <source>
        <strain evidence="2">WB101</strain>
    </source>
</reference>
<evidence type="ECO:0000259" key="1">
    <source>
        <dbReference type="Pfam" id="PF12706"/>
    </source>
</evidence>
<feature type="domain" description="Metallo-beta-lactamase" evidence="1">
    <location>
        <begin position="106"/>
        <end position="303"/>
    </location>
</feature>
<dbReference type="InterPro" id="IPR036866">
    <property type="entry name" value="RibonucZ/Hydroxyglut_hydro"/>
</dbReference>
<sequence length="346" mass="38795">MLWILSLLVIIALGISFLGWWFSTPGYDGPSSDHFNGTTFENISDVEAKGFFDLIKWSFSRDEGEWAKLTDEDVSFAEKPSPTVDNSLAITFVNHATFLIQTNELNILTDPVWSDRVSPLSFAGPERMRPPGLKFEDLPEIDIVLISHNHYDHLDIETLKKLDSVYSPEFIVPLGVDLYLNREGISNTTSLDWWEAKPASESISITSVPAQHFSARGLFDRNKTLWAGYVLETGYGNVYFAGDTGYGDFFKEIGEKFNSITVGLIPIGAYKPEWFMGPIHVNPEEAIQAHKDLNAEISFGMHFGTFPLADDGMKEPINDFTEAMQKPENTGVNFKLLTEGDSFVLQ</sequence>
<dbReference type="InterPro" id="IPR001279">
    <property type="entry name" value="Metallo-B-lactamas"/>
</dbReference>
<dbReference type="Pfam" id="PF12706">
    <property type="entry name" value="Lactamase_B_2"/>
    <property type="match status" value="1"/>
</dbReference>
<dbReference type="Gene3D" id="3.60.15.10">
    <property type="entry name" value="Ribonuclease Z/Hydroxyacylglutathione hydrolase-like"/>
    <property type="match status" value="1"/>
</dbReference>
<proteinExistence type="predicted"/>